<dbReference type="Proteomes" id="UP001418796">
    <property type="component" value="Unassembled WGS sequence"/>
</dbReference>
<evidence type="ECO:0000256" key="2">
    <source>
        <dbReference type="ARBA" id="ARBA00022643"/>
    </source>
</evidence>
<proteinExistence type="predicted"/>
<dbReference type="InterPro" id="IPR000700">
    <property type="entry name" value="PAS-assoc_C"/>
</dbReference>
<evidence type="ECO:0000256" key="3">
    <source>
        <dbReference type="ARBA" id="ARBA00022991"/>
    </source>
</evidence>
<gene>
    <name evidence="7" type="ORF">MKY91_01875</name>
</gene>
<dbReference type="PROSITE" id="PS50801">
    <property type="entry name" value="STAS"/>
    <property type="match status" value="1"/>
</dbReference>
<accession>A0ABU9VDD5</accession>
<dbReference type="Pfam" id="PF13426">
    <property type="entry name" value="PAS_9"/>
    <property type="match status" value="1"/>
</dbReference>
<keyword evidence="2" id="KW-0288">FMN</keyword>
<dbReference type="NCBIfam" id="TIGR00229">
    <property type="entry name" value="sensory_box"/>
    <property type="match status" value="1"/>
</dbReference>
<dbReference type="Gene3D" id="3.30.750.24">
    <property type="entry name" value="STAS domain"/>
    <property type="match status" value="1"/>
</dbReference>
<name>A0ABU9VDD5_9BACI</name>
<evidence type="ECO:0000256" key="1">
    <source>
        <dbReference type="ARBA" id="ARBA00022630"/>
    </source>
</evidence>
<keyword evidence="1" id="KW-0285">Flavoprotein</keyword>
<dbReference type="SUPFAM" id="SSF55785">
    <property type="entry name" value="PYP-like sensor domain (PAS domain)"/>
    <property type="match status" value="1"/>
</dbReference>
<dbReference type="Gene3D" id="3.30.450.20">
    <property type="entry name" value="PAS domain"/>
    <property type="match status" value="1"/>
</dbReference>
<keyword evidence="8" id="KW-1185">Reference proteome</keyword>
<evidence type="ECO:0000259" key="4">
    <source>
        <dbReference type="PROSITE" id="PS50112"/>
    </source>
</evidence>
<dbReference type="InterPro" id="IPR035965">
    <property type="entry name" value="PAS-like_dom_sf"/>
</dbReference>
<dbReference type="EMBL" id="JBCITK010000001">
    <property type="protein sequence ID" value="MEN0641907.1"/>
    <property type="molecule type" value="Genomic_DNA"/>
</dbReference>
<evidence type="ECO:0000259" key="5">
    <source>
        <dbReference type="PROSITE" id="PS50113"/>
    </source>
</evidence>
<feature type="domain" description="STAS" evidence="6">
    <location>
        <begin position="144"/>
        <end position="256"/>
    </location>
</feature>
<dbReference type="RefSeq" id="WP_343129079.1">
    <property type="nucleotide sequence ID" value="NZ_JBCITK010000001.1"/>
</dbReference>
<dbReference type="CDD" id="cd00130">
    <property type="entry name" value="PAS"/>
    <property type="match status" value="1"/>
</dbReference>
<dbReference type="PANTHER" id="PTHR47429:SF2">
    <property type="entry name" value="PROTEIN TWIN LOV 1"/>
    <property type="match status" value="1"/>
</dbReference>
<protein>
    <submittedName>
        <fullName evidence="7">PAS domain-containing protein</fullName>
    </submittedName>
</protein>
<dbReference type="CDD" id="cd07041">
    <property type="entry name" value="STAS_RsbR_RsbS_like"/>
    <property type="match status" value="1"/>
</dbReference>
<dbReference type="PROSITE" id="PS50113">
    <property type="entry name" value="PAC"/>
    <property type="match status" value="1"/>
</dbReference>
<reference evidence="7 8" key="1">
    <citation type="submission" date="2024-03" db="EMBL/GenBank/DDBJ databases">
        <title>Bacilli Hybrid Assemblies.</title>
        <authorList>
            <person name="Kovac J."/>
        </authorList>
    </citation>
    <scope>NUCLEOTIDE SEQUENCE [LARGE SCALE GENOMIC DNA]</scope>
    <source>
        <strain evidence="7 8">FSL R7-0666</strain>
    </source>
</reference>
<dbReference type="SMART" id="SM00091">
    <property type="entry name" value="PAS"/>
    <property type="match status" value="1"/>
</dbReference>
<dbReference type="PANTHER" id="PTHR47429">
    <property type="entry name" value="PROTEIN TWIN LOV 1"/>
    <property type="match status" value="1"/>
</dbReference>
<organism evidence="7 8">
    <name type="scientific">Alkalicoccobacillus gibsonii</name>
    <dbReference type="NCBI Taxonomy" id="79881"/>
    <lineage>
        <taxon>Bacteria</taxon>
        <taxon>Bacillati</taxon>
        <taxon>Bacillota</taxon>
        <taxon>Bacilli</taxon>
        <taxon>Bacillales</taxon>
        <taxon>Bacillaceae</taxon>
        <taxon>Alkalicoccobacillus</taxon>
    </lineage>
</organism>
<feature type="domain" description="PAC" evidence="5">
    <location>
        <begin position="81"/>
        <end position="135"/>
    </location>
</feature>
<comment type="caution">
    <text evidence="7">The sequence shown here is derived from an EMBL/GenBank/DDBJ whole genome shotgun (WGS) entry which is preliminary data.</text>
</comment>
<evidence type="ECO:0000313" key="8">
    <source>
        <dbReference type="Proteomes" id="UP001418796"/>
    </source>
</evidence>
<keyword evidence="3" id="KW-0157">Chromophore</keyword>
<feature type="domain" description="PAS" evidence="4">
    <location>
        <begin position="7"/>
        <end position="80"/>
    </location>
</feature>
<dbReference type="SUPFAM" id="SSF52091">
    <property type="entry name" value="SpoIIaa-like"/>
    <property type="match status" value="1"/>
</dbReference>
<dbReference type="PROSITE" id="PS50112">
    <property type="entry name" value="PAS"/>
    <property type="match status" value="1"/>
</dbReference>
<sequence length="265" mass="29796">MINTITNKELLFKALDYTRAGVLITDPQLDDNPIIYANQGFYEMTGYAAPDIIGQNCRFLQGEETDQNEVKRLRDSIKANESCSVTLYNHKKSGEGFWNSLTVDHLYIEEEKKHFFIGVQKDVTREKEIERELLGSQQEIASLACPIVPVFKGVAVLPLIGKVNQERFNHILTITTEEIVDRRLTTIIADLSGVTNASDFLLADLVTLKDVIRMQGANLIITGMSSTIAMDILQTKDLLYNNLQTAGSVQEVIQSLIEEEKKKLD</sequence>
<dbReference type="InterPro" id="IPR036513">
    <property type="entry name" value="STAS_dom_sf"/>
</dbReference>
<evidence type="ECO:0000313" key="7">
    <source>
        <dbReference type="EMBL" id="MEN0641907.1"/>
    </source>
</evidence>
<evidence type="ECO:0000259" key="6">
    <source>
        <dbReference type="PROSITE" id="PS50801"/>
    </source>
</evidence>
<dbReference type="InterPro" id="IPR002645">
    <property type="entry name" value="STAS_dom"/>
</dbReference>
<dbReference type="InterPro" id="IPR000014">
    <property type="entry name" value="PAS"/>
</dbReference>